<keyword evidence="2" id="KW-1185">Reference proteome</keyword>
<proteinExistence type="predicted"/>
<protein>
    <submittedName>
        <fullName evidence="1">Uncharacterized protein</fullName>
    </submittedName>
</protein>
<dbReference type="EMBL" id="BPLR01021464">
    <property type="protein sequence ID" value="GIX89940.1"/>
    <property type="molecule type" value="Genomic_DNA"/>
</dbReference>
<gene>
    <name evidence="1" type="ORF">CEXT_562431</name>
</gene>
<reference evidence="1 2" key="1">
    <citation type="submission" date="2021-06" db="EMBL/GenBank/DDBJ databases">
        <title>Caerostris extrusa draft genome.</title>
        <authorList>
            <person name="Kono N."/>
            <person name="Arakawa K."/>
        </authorList>
    </citation>
    <scope>NUCLEOTIDE SEQUENCE [LARGE SCALE GENOMIC DNA]</scope>
</reference>
<accession>A0AAV4P069</accession>
<organism evidence="1 2">
    <name type="scientific">Caerostris extrusa</name>
    <name type="common">Bark spider</name>
    <name type="synonym">Caerostris bankana</name>
    <dbReference type="NCBI Taxonomy" id="172846"/>
    <lineage>
        <taxon>Eukaryota</taxon>
        <taxon>Metazoa</taxon>
        <taxon>Ecdysozoa</taxon>
        <taxon>Arthropoda</taxon>
        <taxon>Chelicerata</taxon>
        <taxon>Arachnida</taxon>
        <taxon>Araneae</taxon>
        <taxon>Araneomorphae</taxon>
        <taxon>Entelegynae</taxon>
        <taxon>Araneoidea</taxon>
        <taxon>Araneidae</taxon>
        <taxon>Caerostris</taxon>
    </lineage>
</organism>
<comment type="caution">
    <text evidence="1">The sequence shown here is derived from an EMBL/GenBank/DDBJ whole genome shotgun (WGS) entry which is preliminary data.</text>
</comment>
<name>A0AAV4P069_CAEEX</name>
<dbReference type="Proteomes" id="UP001054945">
    <property type="component" value="Unassembled WGS sequence"/>
</dbReference>
<sequence>MGKTQETDSPAVEYVFEPINRMKEMPRVAIEKVKEVQAKREGGDQVRDCFFAVYICKSRHGVFFFIQQKSTCHVLSICESLAFCSIPELNNSFAS</sequence>
<evidence type="ECO:0000313" key="2">
    <source>
        <dbReference type="Proteomes" id="UP001054945"/>
    </source>
</evidence>
<evidence type="ECO:0000313" key="1">
    <source>
        <dbReference type="EMBL" id="GIX89940.1"/>
    </source>
</evidence>
<dbReference type="AlphaFoldDB" id="A0AAV4P069"/>